<dbReference type="InterPro" id="IPR017853">
    <property type="entry name" value="GH"/>
</dbReference>
<dbReference type="Gene3D" id="3.20.20.80">
    <property type="entry name" value="Glycosidases"/>
    <property type="match status" value="1"/>
</dbReference>
<organism evidence="4 5">
    <name type="scientific">Caldinitratiruptor microaerophilus</name>
    <dbReference type="NCBI Taxonomy" id="671077"/>
    <lineage>
        <taxon>Bacteria</taxon>
        <taxon>Bacillati</taxon>
        <taxon>Bacillota</taxon>
        <taxon>Clostridia</taxon>
        <taxon>Eubacteriales</taxon>
        <taxon>Symbiobacteriaceae</taxon>
        <taxon>Caldinitratiruptor</taxon>
    </lineage>
</organism>
<name>A0AA35CQT5_9FIRM</name>
<dbReference type="Pfam" id="PF13200">
    <property type="entry name" value="DUF4015"/>
    <property type="match status" value="1"/>
</dbReference>
<dbReference type="AlphaFoldDB" id="A0AA35CQT5"/>
<evidence type="ECO:0000256" key="1">
    <source>
        <dbReference type="SAM" id="MobiDB-lite"/>
    </source>
</evidence>
<evidence type="ECO:0000259" key="3">
    <source>
        <dbReference type="Pfam" id="PF13200"/>
    </source>
</evidence>
<feature type="chain" id="PRO_5041233509" description="DUF4015 domain-containing protein" evidence="2">
    <location>
        <begin position="22"/>
        <end position="427"/>
    </location>
</feature>
<proteinExistence type="predicted"/>
<dbReference type="SUPFAM" id="SSF51445">
    <property type="entry name" value="(Trans)glycosidases"/>
    <property type="match status" value="1"/>
</dbReference>
<dbReference type="InterPro" id="IPR025275">
    <property type="entry name" value="DUF4015"/>
</dbReference>
<evidence type="ECO:0000313" key="4">
    <source>
        <dbReference type="EMBL" id="BDG62110.1"/>
    </source>
</evidence>
<reference evidence="4" key="1">
    <citation type="submission" date="2022-03" db="EMBL/GenBank/DDBJ databases">
        <title>Complete genome sequence of Caldinitratiruptor microaerophilus.</title>
        <authorList>
            <person name="Mukaiyama R."/>
            <person name="Nishiyama T."/>
            <person name="Ueda K."/>
        </authorList>
    </citation>
    <scope>NUCLEOTIDE SEQUENCE</scope>
    <source>
        <strain evidence="4">JCM 16183</strain>
    </source>
</reference>
<dbReference type="EMBL" id="AP025628">
    <property type="protein sequence ID" value="BDG62110.1"/>
    <property type="molecule type" value="Genomic_DNA"/>
</dbReference>
<dbReference type="Proteomes" id="UP001163687">
    <property type="component" value="Chromosome"/>
</dbReference>
<feature type="region of interest" description="Disordered" evidence="1">
    <location>
        <begin position="50"/>
        <end position="71"/>
    </location>
</feature>
<protein>
    <recommendedName>
        <fullName evidence="3">DUF4015 domain-containing protein</fullName>
    </recommendedName>
</protein>
<gene>
    <name evidence="4" type="ORF">caldi_32000</name>
</gene>
<dbReference type="RefSeq" id="WP_264842712.1">
    <property type="nucleotide sequence ID" value="NZ_AP025628.1"/>
</dbReference>
<evidence type="ECO:0000256" key="2">
    <source>
        <dbReference type="SAM" id="SignalP"/>
    </source>
</evidence>
<sequence>MRKRIGSIAGALLAVSLTAGGAALPLGAPRSTSPAAAAAGLAVSVAEAATSPGDPAAPQGGAATQPSGASRSPRLLRATVRGIYLTGRTASSAQRLGELLALVDRTELNGMVIDVKSDWGTLTYRSDVPLAIEAGAGKGPIADLRALVTRLKEHDVYAIGRVVTFKDNYLPRHRPDLAVQRAGGGLWQDRKGMTWLNPYKKEAWEYVINVAKEVAAAGFDEIQFDYVRFPTDGDVSQIVYPGRDGRRREQVIADFLTYAREQLEPLGVWVSADIFGIMTMATDDQGIGQLLEEVARGPHILSPMVYPSHYGPGNYGFANPNAHPYETVYRALQDAHRRLGEKFPDLIIRPWLQDFTLGQPPYGAREVRAQIRATYDSGIQEWLLWNAANVYTEAALGPADETPPLPPPRIIVWGTARTAARVRLEAY</sequence>
<keyword evidence="5" id="KW-1185">Reference proteome</keyword>
<evidence type="ECO:0000313" key="5">
    <source>
        <dbReference type="Proteomes" id="UP001163687"/>
    </source>
</evidence>
<feature type="compositionally biased region" description="Low complexity" evidence="1">
    <location>
        <begin position="50"/>
        <end position="70"/>
    </location>
</feature>
<keyword evidence="2" id="KW-0732">Signal</keyword>
<dbReference type="KEGG" id="cmic:caldi_32000"/>
<accession>A0AA35CQT5</accession>
<feature type="domain" description="DUF4015" evidence="3">
    <location>
        <begin position="82"/>
        <end position="391"/>
    </location>
</feature>
<feature type="signal peptide" evidence="2">
    <location>
        <begin position="1"/>
        <end position="21"/>
    </location>
</feature>